<dbReference type="RefSeq" id="WP_043913268.1">
    <property type="nucleotide sequence ID" value="NZ_JXZB01000004.1"/>
</dbReference>
<organism evidence="1 2">
    <name type="scientific">Kitasatospora griseola</name>
    <name type="common">Streptomyces griseolosporeus</name>
    <dbReference type="NCBI Taxonomy" id="2064"/>
    <lineage>
        <taxon>Bacteria</taxon>
        <taxon>Bacillati</taxon>
        <taxon>Actinomycetota</taxon>
        <taxon>Actinomycetes</taxon>
        <taxon>Kitasatosporales</taxon>
        <taxon>Streptomycetaceae</taxon>
        <taxon>Kitasatospora</taxon>
    </lineage>
</organism>
<proteinExistence type="predicted"/>
<keyword evidence="2" id="KW-1185">Reference proteome</keyword>
<dbReference type="PATRIC" id="fig|2064.6.peg.4368"/>
<dbReference type="Proteomes" id="UP000032066">
    <property type="component" value="Unassembled WGS sequence"/>
</dbReference>
<protein>
    <submittedName>
        <fullName evidence="1">Iron-sulfur protein</fullName>
    </submittedName>
</protein>
<comment type="caution">
    <text evidence="1">The sequence shown here is derived from an EMBL/GenBank/DDBJ whole genome shotgun (WGS) entry which is preliminary data.</text>
</comment>
<dbReference type="STRING" id="2064.TR51_20320"/>
<accession>A0A0D0NRD6</accession>
<dbReference type="OrthoDB" id="5181364at2"/>
<evidence type="ECO:0000313" key="1">
    <source>
        <dbReference type="EMBL" id="KIQ61656.1"/>
    </source>
</evidence>
<dbReference type="AlphaFoldDB" id="A0A0D0NRD6"/>
<dbReference type="EMBL" id="JXZB01000004">
    <property type="protein sequence ID" value="KIQ61656.1"/>
    <property type="molecule type" value="Genomic_DNA"/>
</dbReference>
<gene>
    <name evidence="1" type="ORF">TR51_20320</name>
</gene>
<reference evidence="1 2" key="1">
    <citation type="submission" date="2015-02" db="EMBL/GenBank/DDBJ databases">
        <title>Draft genome sequence of Kitasatospora griseola MF730-N6, a bafilomycin, terpentecin and satosporin producer.</title>
        <authorList>
            <person name="Arens J.C."/>
            <person name="Haltli B."/>
            <person name="Kerr R.G."/>
        </authorList>
    </citation>
    <scope>NUCLEOTIDE SEQUENCE [LARGE SCALE GENOMIC DNA]</scope>
    <source>
        <strain evidence="1 2">MF730-N6</strain>
    </source>
</reference>
<name>A0A0D0NRD6_KITGR</name>
<evidence type="ECO:0000313" key="2">
    <source>
        <dbReference type="Proteomes" id="UP000032066"/>
    </source>
</evidence>
<sequence>MTAHQVGQCPPPAATDSRPLQGSWRRLTELFPDLRIHSAAPRTDPGWTAAAALATDPAALDATIAFDERLGLKLYGAPTRPDVTAGFSLHRYAWPVALAFTLPWFLERRVPVLPVERLSINRADGELTARPLAFHCLPDDPAASHPEALVAPDRPALDTALRAALADHLAPVLDAFRPRVRRGPRTLWALATDDVVDGLWYLSTLLDEEPRAVAELTALLPDDASSAPFVGAPGFREEGGHRTRTRVSCCLFYTVRPTEPCFSCPRSK</sequence>